<protein>
    <submittedName>
        <fullName evidence="2">Uncharacterized protein</fullName>
    </submittedName>
</protein>
<feature type="transmembrane region" description="Helical" evidence="1">
    <location>
        <begin position="31"/>
        <end position="49"/>
    </location>
</feature>
<proteinExistence type="predicted"/>
<keyword evidence="1" id="KW-1133">Transmembrane helix</keyword>
<name>V5BTB1_9GAMM</name>
<keyword evidence="3" id="KW-1185">Reference proteome</keyword>
<organism evidence="2 3">
    <name type="scientific">Methyloglobulus morosus KoM1</name>
    <dbReference type="NCBI Taxonomy" id="1116472"/>
    <lineage>
        <taxon>Bacteria</taxon>
        <taxon>Pseudomonadati</taxon>
        <taxon>Pseudomonadota</taxon>
        <taxon>Gammaproteobacteria</taxon>
        <taxon>Methylococcales</taxon>
        <taxon>Methylococcaceae</taxon>
        <taxon>Methyloglobulus</taxon>
    </lineage>
</organism>
<evidence type="ECO:0000313" key="2">
    <source>
        <dbReference type="EMBL" id="ESS69442.1"/>
    </source>
</evidence>
<sequence>MINRNVHMRDQVTNRIEMIMQESRISYMHQLEELSIAVLLVAVFLVGVGF</sequence>
<comment type="caution">
    <text evidence="2">The sequence shown here is derived from an EMBL/GenBank/DDBJ whole genome shotgun (WGS) entry which is preliminary data.</text>
</comment>
<reference evidence="2 3" key="1">
    <citation type="journal article" date="2013" name="Genome Announc.">
        <title>Draft Genome Sequence of the Methanotrophic Gammaproteobacterium Methyloglobulus morosus DSM 22980 Strain KoM1.</title>
        <authorList>
            <person name="Poehlein A."/>
            <person name="Deutzmann J.S."/>
            <person name="Daniel R."/>
            <person name="Simeonova D.D."/>
        </authorList>
    </citation>
    <scope>NUCLEOTIDE SEQUENCE [LARGE SCALE GENOMIC DNA]</scope>
    <source>
        <strain evidence="2 3">KoM1</strain>
    </source>
</reference>
<evidence type="ECO:0000256" key="1">
    <source>
        <dbReference type="SAM" id="Phobius"/>
    </source>
</evidence>
<accession>V5BTB1</accession>
<keyword evidence="1" id="KW-0812">Transmembrane</keyword>
<dbReference type="RefSeq" id="WP_023496039.1">
    <property type="nucleotide sequence ID" value="NZ_AYLO01000124.1"/>
</dbReference>
<dbReference type="EMBL" id="AYLO01000124">
    <property type="protein sequence ID" value="ESS69442.1"/>
    <property type="molecule type" value="Genomic_DNA"/>
</dbReference>
<dbReference type="AlphaFoldDB" id="V5BTB1"/>
<evidence type="ECO:0000313" key="3">
    <source>
        <dbReference type="Proteomes" id="UP000017842"/>
    </source>
</evidence>
<gene>
    <name evidence="2" type="ORF">MGMO_134c00170</name>
</gene>
<dbReference type="Proteomes" id="UP000017842">
    <property type="component" value="Unassembled WGS sequence"/>
</dbReference>
<keyword evidence="1" id="KW-0472">Membrane</keyword>